<evidence type="ECO:0000313" key="2">
    <source>
        <dbReference type="Proteomes" id="UP000268016"/>
    </source>
</evidence>
<keyword evidence="2" id="KW-1185">Reference proteome</keyword>
<comment type="caution">
    <text evidence="1">The sequence shown here is derived from an EMBL/GenBank/DDBJ whole genome shotgun (WGS) entry which is preliminary data.</text>
</comment>
<sequence length="80" mass="8161">MTIQDIPRQDSRADRAGRRVRRLGLVLGGGTALAVLVLNGVGAAECLSVGGTIQAGGVTVTCINDYSSMNRVPALIPIAG</sequence>
<reference evidence="1 2" key="1">
    <citation type="submission" date="2018-10" db="EMBL/GenBank/DDBJ databases">
        <title>Histidinibacterium lentulum gen. nov., sp. nov., a marine bacterium from the culture broth of Picochlorum sp. 122.</title>
        <authorList>
            <person name="Wang G."/>
        </authorList>
    </citation>
    <scope>NUCLEOTIDE SEQUENCE [LARGE SCALE GENOMIC DNA]</scope>
    <source>
        <strain evidence="1 2">B17</strain>
    </source>
</reference>
<evidence type="ECO:0000313" key="1">
    <source>
        <dbReference type="EMBL" id="ROU02669.1"/>
    </source>
</evidence>
<dbReference type="AlphaFoldDB" id="A0A3N2R5A6"/>
<proteinExistence type="predicted"/>
<accession>A0A3N2R5A6</accession>
<name>A0A3N2R5A6_9RHOB</name>
<gene>
    <name evidence="1" type="ORF">EAT49_10120</name>
</gene>
<protein>
    <submittedName>
        <fullName evidence="1">Uncharacterized protein</fullName>
    </submittedName>
</protein>
<dbReference type="EMBL" id="RDRB01000004">
    <property type="protein sequence ID" value="ROU02669.1"/>
    <property type="molecule type" value="Genomic_DNA"/>
</dbReference>
<organism evidence="1 2">
    <name type="scientific">Histidinibacterium lentulum</name>
    <dbReference type="NCBI Taxonomy" id="2480588"/>
    <lineage>
        <taxon>Bacteria</taxon>
        <taxon>Pseudomonadati</taxon>
        <taxon>Pseudomonadota</taxon>
        <taxon>Alphaproteobacteria</taxon>
        <taxon>Rhodobacterales</taxon>
        <taxon>Paracoccaceae</taxon>
        <taxon>Histidinibacterium</taxon>
    </lineage>
</organism>
<dbReference type="RefSeq" id="WP_123642191.1">
    <property type="nucleotide sequence ID" value="NZ_ML119084.1"/>
</dbReference>
<dbReference type="Proteomes" id="UP000268016">
    <property type="component" value="Unassembled WGS sequence"/>
</dbReference>